<evidence type="ECO:0000256" key="4">
    <source>
        <dbReference type="ARBA" id="ARBA00019692"/>
    </source>
</evidence>
<dbReference type="GO" id="GO:0005886">
    <property type="term" value="C:plasma membrane"/>
    <property type="evidence" value="ECO:0007669"/>
    <property type="project" value="UniProtKB-SubCell"/>
</dbReference>
<dbReference type="AlphaFoldDB" id="A0A5B0VPR6"/>
<evidence type="ECO:0000313" key="16">
    <source>
        <dbReference type="EMBL" id="KAA1176394.1"/>
    </source>
</evidence>
<evidence type="ECO:0000256" key="7">
    <source>
        <dbReference type="ARBA" id="ARBA00022692"/>
    </source>
</evidence>
<gene>
    <name evidence="16" type="ORF">FWJ25_00155</name>
</gene>
<keyword evidence="12" id="KW-0143">Chaperone</keyword>
<dbReference type="SUPFAM" id="SSF158855">
    <property type="entry name" value="Lipase chaperone-like"/>
    <property type="match status" value="1"/>
</dbReference>
<dbReference type="Pfam" id="PF03280">
    <property type="entry name" value="Lipase_chap"/>
    <property type="match status" value="1"/>
</dbReference>
<accession>A0A5B0VPR6</accession>
<dbReference type="GO" id="GO:0051082">
    <property type="term" value="F:unfolded protein binding"/>
    <property type="evidence" value="ECO:0007669"/>
    <property type="project" value="InterPro"/>
</dbReference>
<evidence type="ECO:0000256" key="1">
    <source>
        <dbReference type="ARBA" id="ARBA00003280"/>
    </source>
</evidence>
<sequence length="287" mass="31957">MPSLLVGQPLVSSLPDEPPASLSGTSVPSGWARVDASGSLIPTPALRQLFEYYLSALGEESMPQLVARIQQALARLQEPARSEALDTLGAYLDYKLAVAELEASYGDLAPSDSATSMQLMQEVHALRRTWMDGATVEAFFFNDEAVDRFQVAQQQIARDNSLTDSQRAEALARAEQALPDPIRTARRESRRFEQYEQVQQSLANDPEALSAWRTETFGTEAAARLAELEQSQKDWDRRWQTYSEAREALLDSSGLAAPELERAVERLRSDYFSESELVRAEALDSIR</sequence>
<evidence type="ECO:0000256" key="14">
    <source>
        <dbReference type="ARBA" id="ARBA00031542"/>
    </source>
</evidence>
<keyword evidence="11" id="KW-0472">Membrane</keyword>
<evidence type="ECO:0000256" key="9">
    <source>
        <dbReference type="ARBA" id="ARBA00022989"/>
    </source>
</evidence>
<keyword evidence="8" id="KW-0442">Lipid degradation</keyword>
<evidence type="ECO:0000256" key="5">
    <source>
        <dbReference type="ARBA" id="ARBA00022475"/>
    </source>
</evidence>
<comment type="subcellular location">
    <subcellularLocation>
        <location evidence="2">Cell inner membrane</location>
        <topology evidence="2">Single-pass membrane protein</topology>
        <orientation evidence="2">Periplasmic side</orientation>
    </subcellularLocation>
</comment>
<keyword evidence="7" id="KW-0812">Transmembrane</keyword>
<keyword evidence="17" id="KW-1185">Reference proteome</keyword>
<dbReference type="InterPro" id="IPR004961">
    <property type="entry name" value="Lipase_chaperone"/>
</dbReference>
<dbReference type="GO" id="GO:0006457">
    <property type="term" value="P:protein folding"/>
    <property type="evidence" value="ECO:0007669"/>
    <property type="project" value="InterPro"/>
</dbReference>
<evidence type="ECO:0000313" key="17">
    <source>
        <dbReference type="Proteomes" id="UP000323161"/>
    </source>
</evidence>
<reference evidence="16 17" key="1">
    <citation type="submission" date="2019-08" db="EMBL/GenBank/DDBJ databases">
        <title>Marinobacter ZYF650 sp. nov., a marine bacterium isolated from seawater of the Mariana trench.</title>
        <authorList>
            <person name="Ahmad W."/>
        </authorList>
    </citation>
    <scope>NUCLEOTIDE SEQUENCE [LARGE SCALE GENOMIC DNA]</scope>
    <source>
        <strain evidence="16 17">ZYF650</strain>
    </source>
</reference>
<evidence type="ECO:0000256" key="6">
    <source>
        <dbReference type="ARBA" id="ARBA00022519"/>
    </source>
</evidence>
<evidence type="ECO:0000256" key="13">
    <source>
        <dbReference type="ARBA" id="ARBA00030948"/>
    </source>
</evidence>
<comment type="caution">
    <text evidence="16">The sequence shown here is derived from an EMBL/GenBank/DDBJ whole genome shotgun (WGS) entry which is preliminary data.</text>
</comment>
<name>A0A5B0VPR6_9GAMM</name>
<evidence type="ECO:0000256" key="3">
    <source>
        <dbReference type="ARBA" id="ARBA00010358"/>
    </source>
</evidence>
<comment type="function">
    <text evidence="1">May be involved in the folding of the extracellular lipase during its passage through the periplasm.</text>
</comment>
<dbReference type="EMBL" id="VTUU01000001">
    <property type="protein sequence ID" value="KAA1176394.1"/>
    <property type="molecule type" value="Genomic_DNA"/>
</dbReference>
<evidence type="ECO:0000256" key="8">
    <source>
        <dbReference type="ARBA" id="ARBA00022963"/>
    </source>
</evidence>
<evidence type="ECO:0000256" key="12">
    <source>
        <dbReference type="ARBA" id="ARBA00023186"/>
    </source>
</evidence>
<keyword evidence="5" id="KW-1003">Cell membrane</keyword>
<comment type="similarity">
    <text evidence="3">Belongs to the lipase chaperone family.</text>
</comment>
<evidence type="ECO:0000256" key="2">
    <source>
        <dbReference type="ARBA" id="ARBA00004383"/>
    </source>
</evidence>
<evidence type="ECO:0000256" key="11">
    <source>
        <dbReference type="ARBA" id="ARBA00023136"/>
    </source>
</evidence>
<keyword evidence="10" id="KW-0443">Lipid metabolism</keyword>
<evidence type="ECO:0000256" key="15">
    <source>
        <dbReference type="ARBA" id="ARBA00033028"/>
    </source>
</evidence>
<proteinExistence type="inferred from homology"/>
<evidence type="ECO:0000256" key="10">
    <source>
        <dbReference type="ARBA" id="ARBA00023098"/>
    </source>
</evidence>
<dbReference type="Proteomes" id="UP000323161">
    <property type="component" value="Unassembled WGS sequence"/>
</dbReference>
<keyword evidence="9" id="KW-1133">Transmembrane helix</keyword>
<keyword evidence="6" id="KW-0997">Cell inner membrane</keyword>
<dbReference type="GO" id="GO:0016042">
    <property type="term" value="P:lipid catabolic process"/>
    <property type="evidence" value="ECO:0007669"/>
    <property type="project" value="UniProtKB-KW"/>
</dbReference>
<organism evidence="16 17">
    <name type="scientific">Marinobacter salinexigens</name>
    <dbReference type="NCBI Taxonomy" id="2919747"/>
    <lineage>
        <taxon>Bacteria</taxon>
        <taxon>Pseudomonadati</taxon>
        <taxon>Pseudomonadota</taxon>
        <taxon>Gammaproteobacteria</taxon>
        <taxon>Pseudomonadales</taxon>
        <taxon>Marinobacteraceae</taxon>
        <taxon>Marinobacter</taxon>
    </lineage>
</organism>
<protein>
    <recommendedName>
        <fullName evidence="4">Lipase chaperone</fullName>
    </recommendedName>
    <alternativeName>
        <fullName evidence="15">Lipase foldase</fullName>
    </alternativeName>
    <alternativeName>
        <fullName evidence="13">Lipase helper protein</fullName>
    </alternativeName>
    <alternativeName>
        <fullName evidence="14">Lipase modulator</fullName>
    </alternativeName>
</protein>